<reference evidence="1 2" key="1">
    <citation type="journal article" date="2014" name="Int. J. Syst. Evol. Microbiol.">
        <title>Listeria floridensis sp. nov., Listeria aquatica sp. nov., Listeria cornellensis sp. nov., Listeria riparia sp. nov. and Listeria grandensis sp. nov., from agricultural and natural environments.</title>
        <authorList>
            <person name="den Bakker H.C."/>
            <person name="Warchocki S."/>
            <person name="Wright E.M."/>
            <person name="Allred A.F."/>
            <person name="Ahlstrom C."/>
            <person name="Manuel C.S."/>
            <person name="Stasiewicz M.J."/>
            <person name="Burrell A."/>
            <person name="Roof S."/>
            <person name="Strawn L."/>
            <person name="Fortes E.D."/>
            <person name="Nightingale K.K."/>
            <person name="Kephart D."/>
            <person name="Wiedmann M."/>
        </authorList>
    </citation>
    <scope>NUCLEOTIDE SEQUENCE [LARGE SCALE GENOMIC DNA]</scope>
    <source>
        <strain evidence="2">FSL F6-971</strain>
    </source>
</reference>
<dbReference type="Proteomes" id="UP000019253">
    <property type="component" value="Unassembled WGS sequence"/>
</dbReference>
<evidence type="ECO:0000313" key="1">
    <source>
        <dbReference type="EMBL" id="EUJ23395.1"/>
    </source>
</evidence>
<comment type="caution">
    <text evidence="1">The sequence shown here is derived from an EMBL/GenBank/DDBJ whole genome shotgun (WGS) entry which is preliminary data.</text>
</comment>
<name>W7BEZ5_9LIST</name>
<sequence length="295" mass="32569">MAKKAYKKAKVILKKVQKVAKKVKHIVKTIKKAGIKQIRKAFSYVKATGKAIKATVKKQLAAKKKAKQKAEEARKNKAYQAVCKNTQPISSYNFSDYQKSPLDDGTYWLSKPGNTPQQNAAATKAYTAAVKNGTVATSSGGVSNDLMDIYMKQMLAVKTGVNPFTGKVLTEWEKKQFAYAGAVGMLNLGYLGVWGSGVYKGSIGNSVNKEPVKNSNQASDIFAYQKYKESLLKGDIVENSKSIISGDKLKDPKLINELTKDGSSMSDWAKMESEFSYTSNFGTGKVHYYKKFENW</sequence>
<dbReference type="EMBL" id="AODD01000011">
    <property type="protein sequence ID" value="EUJ23395.1"/>
    <property type="molecule type" value="Genomic_DNA"/>
</dbReference>
<dbReference type="STRING" id="1265819.PGRAN_08539"/>
<accession>W7BEZ5</accession>
<gene>
    <name evidence="1" type="ORF">PGRAN_08539</name>
</gene>
<proteinExistence type="predicted"/>
<protein>
    <submittedName>
        <fullName evidence="1">Uncharacterized protein</fullName>
    </submittedName>
</protein>
<evidence type="ECO:0000313" key="2">
    <source>
        <dbReference type="Proteomes" id="UP000019253"/>
    </source>
</evidence>
<dbReference type="PATRIC" id="fig|1265819.5.peg.1700"/>
<organism evidence="1 2">
    <name type="scientific">Listeria grandensis FSL F6-0971</name>
    <dbReference type="NCBI Taxonomy" id="1265819"/>
    <lineage>
        <taxon>Bacteria</taxon>
        <taxon>Bacillati</taxon>
        <taxon>Bacillota</taxon>
        <taxon>Bacilli</taxon>
        <taxon>Bacillales</taxon>
        <taxon>Listeriaceae</taxon>
        <taxon>Listeria</taxon>
    </lineage>
</organism>
<dbReference type="AlphaFoldDB" id="W7BEZ5"/>
<keyword evidence="2" id="KW-1185">Reference proteome</keyword>